<dbReference type="Gene3D" id="2.130.10.10">
    <property type="entry name" value="YVTN repeat-like/Quinoprotein amine dehydrogenase"/>
    <property type="match status" value="2"/>
</dbReference>
<keyword evidence="10" id="KW-0678">Repressor</keyword>
<dbReference type="GO" id="GO:0000785">
    <property type="term" value="C:chromatin"/>
    <property type="evidence" value="ECO:0007669"/>
    <property type="project" value="TreeGrafter"/>
</dbReference>
<keyword evidence="8 10" id="KW-0539">Nucleus</keyword>
<feature type="compositionally biased region" description="Low complexity" evidence="11">
    <location>
        <begin position="77"/>
        <end position="86"/>
    </location>
</feature>
<feature type="compositionally biased region" description="Polar residues" evidence="11">
    <location>
        <begin position="573"/>
        <end position="590"/>
    </location>
</feature>
<dbReference type="Pfam" id="PF07569">
    <property type="entry name" value="Hira"/>
    <property type="match status" value="1"/>
</dbReference>
<keyword evidence="4 10" id="KW-0677">Repeat</keyword>
<keyword evidence="5 10" id="KW-0156">Chromatin regulator</keyword>
<keyword evidence="3 9" id="KW-0853">WD repeat</keyword>
<feature type="repeat" description="WD" evidence="9">
    <location>
        <begin position="45"/>
        <end position="60"/>
    </location>
</feature>
<dbReference type="Proteomes" id="UP000198406">
    <property type="component" value="Unassembled WGS sequence"/>
</dbReference>
<dbReference type="InterPro" id="IPR001680">
    <property type="entry name" value="WD40_rpt"/>
</dbReference>
<dbReference type="PANTHER" id="PTHR13831">
    <property type="entry name" value="MEMBER OF THE HIR1 FAMILY OF WD-REPEAT PROTEINS"/>
    <property type="match status" value="1"/>
</dbReference>
<feature type="region of interest" description="Disordered" evidence="11">
    <location>
        <begin position="615"/>
        <end position="644"/>
    </location>
</feature>
<keyword evidence="7 10" id="KW-0804">Transcription</keyword>
<sequence length="1054" mass="114652">MVQAEIPLWMSHNTVSTQDDPPHRALSLWQNQQKCAIYSIDMFDNLIATAGGDGTVKLWNSSALFVAAEGKSQYTEAGEYASSGSSAEEDEGETSSSPPLSNHHRNEEPVHDLNQVVRRKKDGSPRKQLSSPPRIARETTTSASASHRLVCTLSAHTGSSVLSVRFAPSGRYLASAGDDGAVCIYAPSSAKQWSRIRLCRGHNLDVVDLAWAPDDSHLVSCSLDSETPIIVWKLTDLSSTTKSMIGSPYKILGKDVHTSTVKGVDFDPAGSYFASSGDDPAVCIWRAHDDWGLEQRIDASSGIFKQWDGQSSSHQSLFRRLSWSTDGSFLCATNAVVRHKNVASTIGREGWNVGADSANLVGHKQPVVVSRHAAYLLDGRRHKDEDEEDNEPEAATLLALGDRRGFVTVWSTKKSRPIFKLQCSESRCTVTDLAWGKFGSGKDIQAMVLLVSLLDGQVVAIKFSVPDELGPFLSSEDQARVFQLRYGIEMDSSSLGQRRKMLVGKGNGASDLIENAFQMSLEASVGKTVSESEKDDSPQVAQTSVLSSSLVRKKSDNNAGQDRRKRARLVQVVNDNPTQNTERLESSTPPKVNELDPMQAALNAAERATDILEGATLSGQPGQPSRTIQNERGHTDKSSQHNQSNHIVNNMTSSVTSPVLPHNSNRVHITALPITTGRNGNGEQSTKVIVECTNSSKIPSGSKGNPVPCIDVVIKKDSTVTWSDQIVGTSCTALSASNRLLAIGTADGSIQLYGNSPSIGWLAANAFRSHPPLIFSGAVVSLRLEETDALLQMLVVTSDGSFGLYSVFPRLSLMKKGSILPPMTHMALSASNKNFVYPQLSRIQITRNNQLLLLLSFPNGESRGVGGSIQSFVYNDLSELWMRLADSRFVLSDFYSSLPSRSPAGPLTEMDDSVKLGALESTLKASHRNASAIYLQGSEGNFLATRAHCEDRLACAVAFESGPEYRLWLGKLVRILSMTGDETGLRLLTEMILGRGPTNGADEDNSSCWWLSLSPEILKQDRKELIRSVVLPEMSKNRSLQRLTNELSLEIEHS</sequence>
<evidence type="ECO:0000313" key="14">
    <source>
        <dbReference type="Proteomes" id="UP000198406"/>
    </source>
</evidence>
<accession>A0A1Z5JXZ9</accession>
<evidence type="ECO:0000256" key="11">
    <source>
        <dbReference type="SAM" id="MobiDB-lite"/>
    </source>
</evidence>
<dbReference type="PROSITE" id="PS50082">
    <property type="entry name" value="WD_REPEATS_2"/>
    <property type="match status" value="2"/>
</dbReference>
<dbReference type="GO" id="GO:0005634">
    <property type="term" value="C:nucleus"/>
    <property type="evidence" value="ECO:0007669"/>
    <property type="project" value="UniProtKB-SubCell"/>
</dbReference>
<dbReference type="SUPFAM" id="SSF50978">
    <property type="entry name" value="WD40 repeat-like"/>
    <property type="match status" value="1"/>
</dbReference>
<dbReference type="GO" id="GO:0006338">
    <property type="term" value="P:chromatin remodeling"/>
    <property type="evidence" value="ECO:0007669"/>
    <property type="project" value="InterPro"/>
</dbReference>
<dbReference type="SMART" id="SM00320">
    <property type="entry name" value="WD40"/>
    <property type="match status" value="5"/>
</dbReference>
<dbReference type="OrthoDB" id="1741719at2759"/>
<organism evidence="13 14">
    <name type="scientific">Fistulifera solaris</name>
    <name type="common">Oleaginous diatom</name>
    <dbReference type="NCBI Taxonomy" id="1519565"/>
    <lineage>
        <taxon>Eukaryota</taxon>
        <taxon>Sar</taxon>
        <taxon>Stramenopiles</taxon>
        <taxon>Ochrophyta</taxon>
        <taxon>Bacillariophyta</taxon>
        <taxon>Bacillariophyceae</taxon>
        <taxon>Bacillariophycidae</taxon>
        <taxon>Naviculales</taxon>
        <taxon>Naviculaceae</taxon>
        <taxon>Fistulifera</taxon>
    </lineage>
</organism>
<keyword evidence="14" id="KW-1185">Reference proteome</keyword>
<evidence type="ECO:0000256" key="6">
    <source>
        <dbReference type="ARBA" id="ARBA00023015"/>
    </source>
</evidence>
<gene>
    <name evidence="13" type="ORF">FisN_8Hh106</name>
</gene>
<evidence type="ECO:0000256" key="2">
    <source>
        <dbReference type="ARBA" id="ARBA00007306"/>
    </source>
</evidence>
<comment type="function">
    <text evidence="10">Required for replication-independent chromatin assembly and for the periodic repression of histone gene transcription during the cell cycle.</text>
</comment>
<dbReference type="InterPro" id="IPR036322">
    <property type="entry name" value="WD40_repeat_dom_sf"/>
</dbReference>
<dbReference type="Pfam" id="PF00400">
    <property type="entry name" value="WD40"/>
    <property type="match status" value="4"/>
</dbReference>
<evidence type="ECO:0000256" key="7">
    <source>
        <dbReference type="ARBA" id="ARBA00023163"/>
    </source>
</evidence>
<evidence type="ECO:0000256" key="9">
    <source>
        <dbReference type="PROSITE-ProRule" id="PRU00221"/>
    </source>
</evidence>
<name>A0A1Z5JXZ9_FISSO</name>
<feature type="region of interest" description="Disordered" evidence="11">
    <location>
        <begin position="77"/>
        <end position="142"/>
    </location>
</feature>
<feature type="compositionally biased region" description="Polar residues" evidence="11">
    <location>
        <begin position="617"/>
        <end position="628"/>
    </location>
</feature>
<evidence type="ECO:0000259" key="12">
    <source>
        <dbReference type="Pfam" id="PF07569"/>
    </source>
</evidence>
<dbReference type="AlphaFoldDB" id="A0A1Z5JXZ9"/>
<dbReference type="InterPro" id="IPR015943">
    <property type="entry name" value="WD40/YVTN_repeat-like_dom_sf"/>
</dbReference>
<evidence type="ECO:0000256" key="10">
    <source>
        <dbReference type="RuleBase" id="RU364014"/>
    </source>
</evidence>
<dbReference type="GO" id="GO:0006351">
    <property type="term" value="P:DNA-templated transcription"/>
    <property type="evidence" value="ECO:0007669"/>
    <property type="project" value="InterPro"/>
</dbReference>
<evidence type="ECO:0000256" key="8">
    <source>
        <dbReference type="ARBA" id="ARBA00023242"/>
    </source>
</evidence>
<protein>
    <recommendedName>
        <fullName evidence="10">Protein HIRA</fullName>
    </recommendedName>
</protein>
<proteinExistence type="inferred from homology"/>
<feature type="repeat" description="WD" evidence="9">
    <location>
        <begin position="254"/>
        <end position="285"/>
    </location>
</feature>
<dbReference type="GO" id="GO:0006355">
    <property type="term" value="P:regulation of DNA-templated transcription"/>
    <property type="evidence" value="ECO:0007669"/>
    <property type="project" value="InterPro"/>
</dbReference>
<keyword evidence="6 10" id="KW-0805">Transcription regulation</keyword>
<dbReference type="GO" id="GO:0000417">
    <property type="term" value="C:HIR complex"/>
    <property type="evidence" value="ECO:0007669"/>
    <property type="project" value="TreeGrafter"/>
</dbReference>
<evidence type="ECO:0000313" key="13">
    <source>
        <dbReference type="EMBL" id="GAX18890.1"/>
    </source>
</evidence>
<feature type="region of interest" description="Disordered" evidence="11">
    <location>
        <begin position="528"/>
        <end position="593"/>
    </location>
</feature>
<dbReference type="GO" id="GO:0031491">
    <property type="term" value="F:nucleosome binding"/>
    <property type="evidence" value="ECO:0007669"/>
    <property type="project" value="TreeGrafter"/>
</dbReference>
<dbReference type="PROSITE" id="PS50294">
    <property type="entry name" value="WD_REPEATS_REGION"/>
    <property type="match status" value="1"/>
</dbReference>
<dbReference type="InterPro" id="IPR011494">
    <property type="entry name" value="HIRA-like_C"/>
</dbReference>
<dbReference type="InterPro" id="IPR031120">
    <property type="entry name" value="HIR1-like"/>
</dbReference>
<feature type="compositionally biased region" description="Basic and acidic residues" evidence="11">
    <location>
        <begin position="629"/>
        <end position="639"/>
    </location>
</feature>
<evidence type="ECO:0000256" key="1">
    <source>
        <dbReference type="ARBA" id="ARBA00004123"/>
    </source>
</evidence>
<evidence type="ECO:0000256" key="3">
    <source>
        <dbReference type="ARBA" id="ARBA00022574"/>
    </source>
</evidence>
<evidence type="ECO:0000256" key="5">
    <source>
        <dbReference type="ARBA" id="ARBA00022853"/>
    </source>
</evidence>
<comment type="similarity">
    <text evidence="2 10">Belongs to the WD repeat HIR1 family.</text>
</comment>
<comment type="subcellular location">
    <subcellularLocation>
        <location evidence="1 10">Nucleus</location>
    </subcellularLocation>
</comment>
<reference evidence="13 14" key="1">
    <citation type="journal article" date="2015" name="Plant Cell">
        <title>Oil accumulation by the oleaginous diatom Fistulifera solaris as revealed by the genome and transcriptome.</title>
        <authorList>
            <person name="Tanaka T."/>
            <person name="Maeda Y."/>
            <person name="Veluchamy A."/>
            <person name="Tanaka M."/>
            <person name="Abida H."/>
            <person name="Marechal E."/>
            <person name="Bowler C."/>
            <person name="Muto M."/>
            <person name="Sunaga Y."/>
            <person name="Tanaka M."/>
            <person name="Yoshino T."/>
            <person name="Taniguchi T."/>
            <person name="Fukuda Y."/>
            <person name="Nemoto M."/>
            <person name="Matsumoto M."/>
            <person name="Wong P.S."/>
            <person name="Aburatani S."/>
            <person name="Fujibuchi W."/>
        </authorList>
    </citation>
    <scope>NUCLEOTIDE SEQUENCE [LARGE SCALE GENOMIC DNA]</scope>
    <source>
        <strain evidence="13 14">JPCC DA0580</strain>
    </source>
</reference>
<dbReference type="InParanoid" id="A0A1Z5JXZ9"/>
<feature type="domain" description="Protein HIRA-like C-terminal" evidence="12">
    <location>
        <begin position="770"/>
        <end position="986"/>
    </location>
</feature>
<dbReference type="PANTHER" id="PTHR13831:SF0">
    <property type="entry name" value="PROTEIN HIRA"/>
    <property type="match status" value="1"/>
</dbReference>
<comment type="caution">
    <text evidence="13">The sequence shown here is derived from an EMBL/GenBank/DDBJ whole genome shotgun (WGS) entry which is preliminary data.</text>
</comment>
<dbReference type="EMBL" id="BDSP01000133">
    <property type="protein sequence ID" value="GAX18890.1"/>
    <property type="molecule type" value="Genomic_DNA"/>
</dbReference>
<evidence type="ECO:0000256" key="4">
    <source>
        <dbReference type="ARBA" id="ARBA00022737"/>
    </source>
</evidence>